<dbReference type="InterPro" id="IPR001584">
    <property type="entry name" value="Integrase_cat-core"/>
</dbReference>
<dbReference type="Pfam" id="PF17921">
    <property type="entry name" value="Integrase_H2C2"/>
    <property type="match status" value="1"/>
</dbReference>
<dbReference type="InterPro" id="IPR012337">
    <property type="entry name" value="RNaseH-like_sf"/>
</dbReference>
<organism evidence="4 5">
    <name type="scientific">Rubroshorea leprosula</name>
    <dbReference type="NCBI Taxonomy" id="152421"/>
    <lineage>
        <taxon>Eukaryota</taxon>
        <taxon>Viridiplantae</taxon>
        <taxon>Streptophyta</taxon>
        <taxon>Embryophyta</taxon>
        <taxon>Tracheophyta</taxon>
        <taxon>Spermatophyta</taxon>
        <taxon>Magnoliopsida</taxon>
        <taxon>eudicotyledons</taxon>
        <taxon>Gunneridae</taxon>
        <taxon>Pentapetalae</taxon>
        <taxon>rosids</taxon>
        <taxon>malvids</taxon>
        <taxon>Malvales</taxon>
        <taxon>Dipterocarpaceae</taxon>
        <taxon>Rubroshorea</taxon>
    </lineage>
</organism>
<dbReference type="PROSITE" id="PS50878">
    <property type="entry name" value="RT_POL"/>
    <property type="match status" value="1"/>
</dbReference>
<keyword evidence="5" id="KW-1185">Reference proteome</keyword>
<dbReference type="InterPro" id="IPR041577">
    <property type="entry name" value="RT_RNaseH_2"/>
</dbReference>
<dbReference type="Proteomes" id="UP001054252">
    <property type="component" value="Unassembled WGS sequence"/>
</dbReference>
<dbReference type="PANTHER" id="PTHR48475:SF1">
    <property type="entry name" value="RNASE H TYPE-1 DOMAIN-CONTAINING PROTEIN"/>
    <property type="match status" value="1"/>
</dbReference>
<accession>A0AAV5LBT7</accession>
<dbReference type="InterPro" id="IPR041588">
    <property type="entry name" value="Integrase_H2C2"/>
</dbReference>
<dbReference type="Pfam" id="PF00665">
    <property type="entry name" value="rve"/>
    <property type="match status" value="1"/>
</dbReference>
<protein>
    <submittedName>
        <fullName evidence="4">Uncharacterized protein</fullName>
    </submittedName>
</protein>
<dbReference type="Gene3D" id="3.10.20.370">
    <property type="match status" value="1"/>
</dbReference>
<evidence type="ECO:0000259" key="3">
    <source>
        <dbReference type="PROSITE" id="PS50994"/>
    </source>
</evidence>
<gene>
    <name evidence="4" type="ORF">SLEP1_g42751</name>
</gene>
<dbReference type="FunFam" id="3.30.70.270:FF:000063">
    <property type="entry name" value="Zinc knuckle domaincontaining protein"/>
    <property type="match status" value="1"/>
</dbReference>
<feature type="domain" description="RNase H type-1" evidence="2">
    <location>
        <begin position="525"/>
        <end position="654"/>
    </location>
</feature>
<reference evidence="4 5" key="1">
    <citation type="journal article" date="2021" name="Commun. Biol.">
        <title>The genome of Shorea leprosula (Dipterocarpaceae) highlights the ecological relevance of drought in aseasonal tropical rainforests.</title>
        <authorList>
            <person name="Ng K.K.S."/>
            <person name="Kobayashi M.J."/>
            <person name="Fawcett J.A."/>
            <person name="Hatakeyama M."/>
            <person name="Paape T."/>
            <person name="Ng C.H."/>
            <person name="Ang C.C."/>
            <person name="Tnah L.H."/>
            <person name="Lee C.T."/>
            <person name="Nishiyama T."/>
            <person name="Sese J."/>
            <person name="O'Brien M.J."/>
            <person name="Copetti D."/>
            <person name="Mohd Noor M.I."/>
            <person name="Ong R.C."/>
            <person name="Putra M."/>
            <person name="Sireger I.Z."/>
            <person name="Indrioko S."/>
            <person name="Kosugi Y."/>
            <person name="Izuno A."/>
            <person name="Isagi Y."/>
            <person name="Lee S.L."/>
            <person name="Shimizu K.K."/>
        </authorList>
    </citation>
    <scope>NUCLEOTIDE SEQUENCE [LARGE SCALE GENOMIC DNA]</scope>
    <source>
        <strain evidence="4">214</strain>
    </source>
</reference>
<dbReference type="Gene3D" id="3.30.70.270">
    <property type="match status" value="2"/>
</dbReference>
<dbReference type="Pfam" id="PF17919">
    <property type="entry name" value="RT_RNaseH_2"/>
    <property type="match status" value="1"/>
</dbReference>
<dbReference type="PROSITE" id="PS50994">
    <property type="entry name" value="INTEGRASE"/>
    <property type="match status" value="1"/>
</dbReference>
<feature type="domain" description="Reverse transcriptase" evidence="1">
    <location>
        <begin position="106"/>
        <end position="285"/>
    </location>
</feature>
<feature type="domain" description="Integrase catalytic" evidence="3">
    <location>
        <begin position="809"/>
        <end position="909"/>
    </location>
</feature>
<dbReference type="GO" id="GO:0004523">
    <property type="term" value="F:RNA-DNA hybrid ribonuclease activity"/>
    <property type="evidence" value="ECO:0007669"/>
    <property type="project" value="InterPro"/>
</dbReference>
<dbReference type="Gene3D" id="3.10.10.10">
    <property type="entry name" value="HIV Type 1 Reverse Transcriptase, subunit A, domain 1"/>
    <property type="match status" value="1"/>
</dbReference>
<dbReference type="Pfam" id="PF13456">
    <property type="entry name" value="RVT_3"/>
    <property type="match status" value="1"/>
</dbReference>
<evidence type="ECO:0000259" key="1">
    <source>
        <dbReference type="PROSITE" id="PS50878"/>
    </source>
</evidence>
<dbReference type="InterPro" id="IPR043128">
    <property type="entry name" value="Rev_trsase/Diguanyl_cyclase"/>
</dbReference>
<dbReference type="InterPro" id="IPR000477">
    <property type="entry name" value="RT_dom"/>
</dbReference>
<dbReference type="InterPro" id="IPR036397">
    <property type="entry name" value="RNaseH_sf"/>
</dbReference>
<proteinExistence type="predicted"/>
<dbReference type="InterPro" id="IPR043502">
    <property type="entry name" value="DNA/RNA_pol_sf"/>
</dbReference>
<sequence>MLREEKPKLQPNQETETINLGTEDDRKEIKINAHLSSEERNELMELLFEFQDVFAWSYKDMPGLDPDITVHAIPLYSEAKPVKQKLRRMKPEVLLKVKEEVQKLLDVNFIEVAMYSEWVANIVPVMKKDGRVRVCVDYRDLNKASPKDDFPLPHIQILLDNAAKSTRFSFVDGYSGYNQIRMKKEDKLKTTFITQWGTFCYKVMPFGLKNAGATYQRSVIALLHDFVHTIVELYVDDMVIMSKEEVLHTENLKKVFERLRRYKMRLNPAKCTFDVDSGKLLGFIVSHRGIEIDPAKIKAIDEMPPPKTQKEVRGFLGRINYIARFIANLTTICEPIFKLLRKDNPHTWNAQCQQAFDKIKEYLKNPPILVPPTDKRPFILYITVLEKSTGAVLVQHDDSGKKERAIYYVSKKFNDCESKYSPLEKTCCALAWTSKKLCHYMLTNTTYLLPRMDPIKFIFEKPTLSGRISWWHMLLSEFDIVYTTQKAIKGQAIADHLAKHAAEDYEPIDWDFPDEDILALEAESDSDNWKLFFDGAINQLGCGLGAVLVSLKGDHFPIAIKLDFSCTNNIAEYEACIAGIHAALDMNVRDLEIYGDSALIICQTNGEWQTKDPKLIPYHQYLETLIRKFRFISLNHMPRAKNQFADALATLASMIQISSDDIIKPLMIEISQEPAHCMEIKVDDKPWFHDIKQFLQDKEYPLHTSEVNKKTIRKLAASYFLSGNTLYKRSADMTLLRCVDETEAKQVMTEVHEGICGTHANGRMLARKILRAGYYWLTMEHDCIKYARACHKCQIYADHINAPPSLLHNMSAPWPFSMWGIDVIGAINPKASNGHQFILVAIDYFTKWVEATSYASVTKKVVTRFIKREIICRYGQPEAIITDNASNLNNDMMTALCKQFKIKHLNSSPACKHHFPLALSCVYHHLGLIATQLARSFDRCGFLAILISTFSLPNSLGRLTVATQLAQSFDCCNSNFKIKSFKIKSVKIKSFKIKSLKIKSFKINSLKINLFGHSTVAVSQPFLLYLFADSAPLPLHPSLQQPTPPAACALLLLQPTPPTFSFPINLSSLLQPLLSAAPLLQPDPAVAKIDPTPMWQSTEHEINLQDDITLQLSWLSCKASFGLTRSTVEGKRRKIEGFG</sequence>
<name>A0AAV5LBT7_9ROSI</name>
<evidence type="ECO:0000313" key="4">
    <source>
        <dbReference type="EMBL" id="GKV34374.1"/>
    </source>
</evidence>
<dbReference type="PANTHER" id="PTHR48475">
    <property type="entry name" value="RIBONUCLEASE H"/>
    <property type="match status" value="1"/>
</dbReference>
<evidence type="ECO:0000313" key="5">
    <source>
        <dbReference type="Proteomes" id="UP001054252"/>
    </source>
</evidence>
<dbReference type="InterPro" id="IPR002156">
    <property type="entry name" value="RNaseH_domain"/>
</dbReference>
<dbReference type="Pfam" id="PF00078">
    <property type="entry name" value="RVT_1"/>
    <property type="match status" value="1"/>
</dbReference>
<dbReference type="PROSITE" id="PS50879">
    <property type="entry name" value="RNASE_H_1"/>
    <property type="match status" value="1"/>
</dbReference>
<dbReference type="AlphaFoldDB" id="A0AAV5LBT7"/>
<dbReference type="EMBL" id="BPVZ01000105">
    <property type="protein sequence ID" value="GKV34374.1"/>
    <property type="molecule type" value="Genomic_DNA"/>
</dbReference>
<dbReference type="SUPFAM" id="SSF53098">
    <property type="entry name" value="Ribonuclease H-like"/>
    <property type="match status" value="2"/>
</dbReference>
<dbReference type="Gene3D" id="3.30.420.10">
    <property type="entry name" value="Ribonuclease H-like superfamily/Ribonuclease H"/>
    <property type="match status" value="2"/>
</dbReference>
<dbReference type="CDD" id="cd01647">
    <property type="entry name" value="RT_LTR"/>
    <property type="match status" value="1"/>
</dbReference>
<evidence type="ECO:0000259" key="2">
    <source>
        <dbReference type="PROSITE" id="PS50879"/>
    </source>
</evidence>
<dbReference type="CDD" id="cd09279">
    <property type="entry name" value="RNase_HI_like"/>
    <property type="match status" value="1"/>
</dbReference>
<comment type="caution">
    <text evidence="4">The sequence shown here is derived from an EMBL/GenBank/DDBJ whole genome shotgun (WGS) entry which is preliminary data.</text>
</comment>
<dbReference type="Gene3D" id="1.10.340.70">
    <property type="match status" value="1"/>
</dbReference>
<dbReference type="GO" id="GO:0015074">
    <property type="term" value="P:DNA integration"/>
    <property type="evidence" value="ECO:0007669"/>
    <property type="project" value="InterPro"/>
</dbReference>
<dbReference type="GO" id="GO:0003676">
    <property type="term" value="F:nucleic acid binding"/>
    <property type="evidence" value="ECO:0007669"/>
    <property type="project" value="InterPro"/>
</dbReference>
<dbReference type="SUPFAM" id="SSF56672">
    <property type="entry name" value="DNA/RNA polymerases"/>
    <property type="match status" value="1"/>
</dbReference>